<evidence type="ECO:0000256" key="4">
    <source>
        <dbReference type="ARBA" id="ARBA00023136"/>
    </source>
</evidence>
<keyword evidence="3 5" id="KW-1133">Transmembrane helix</keyword>
<keyword evidence="6" id="KW-0808">Transferase</keyword>
<dbReference type="AlphaFoldDB" id="A0A1V3JSJ6"/>
<evidence type="ECO:0000256" key="5">
    <source>
        <dbReference type="SAM" id="Phobius"/>
    </source>
</evidence>
<dbReference type="Pfam" id="PF04191">
    <property type="entry name" value="PEMT"/>
    <property type="match status" value="1"/>
</dbReference>
<organism evidence="6 7">
    <name type="scientific">Rodentibacter myodis</name>
    <dbReference type="NCBI Taxonomy" id="1907939"/>
    <lineage>
        <taxon>Bacteria</taxon>
        <taxon>Pseudomonadati</taxon>
        <taxon>Pseudomonadota</taxon>
        <taxon>Gammaproteobacteria</taxon>
        <taxon>Pasteurellales</taxon>
        <taxon>Pasteurellaceae</taxon>
        <taxon>Rodentibacter</taxon>
    </lineage>
</organism>
<comment type="subcellular location">
    <subcellularLocation>
        <location evidence="1">Endomembrane system</location>
        <topology evidence="1">Multi-pass membrane protein</topology>
    </subcellularLocation>
</comment>
<dbReference type="GO" id="GO:0012505">
    <property type="term" value="C:endomembrane system"/>
    <property type="evidence" value="ECO:0007669"/>
    <property type="project" value="UniProtKB-SubCell"/>
</dbReference>
<feature type="transmembrane region" description="Helical" evidence="5">
    <location>
        <begin position="6"/>
        <end position="25"/>
    </location>
</feature>
<evidence type="ECO:0000313" key="7">
    <source>
        <dbReference type="Proteomes" id="UP000188602"/>
    </source>
</evidence>
<reference evidence="6 7" key="1">
    <citation type="submission" date="2016-10" db="EMBL/GenBank/DDBJ databases">
        <title>Rodentibacter gen. nov. and new species.</title>
        <authorList>
            <person name="Christensen H."/>
        </authorList>
    </citation>
    <scope>NUCLEOTIDE SEQUENCE [LARGE SCALE GENOMIC DNA]</scope>
    <source>
        <strain evidence="6 7">Ac151</strain>
    </source>
</reference>
<dbReference type="GO" id="GO:0008168">
    <property type="term" value="F:methyltransferase activity"/>
    <property type="evidence" value="ECO:0007669"/>
    <property type="project" value="UniProtKB-KW"/>
</dbReference>
<gene>
    <name evidence="6" type="ORF">BKL49_02480</name>
</gene>
<dbReference type="InterPro" id="IPR007318">
    <property type="entry name" value="Phopholipid_MeTrfase"/>
</dbReference>
<dbReference type="GO" id="GO:0032259">
    <property type="term" value="P:methylation"/>
    <property type="evidence" value="ECO:0007669"/>
    <property type="project" value="UniProtKB-KW"/>
</dbReference>
<evidence type="ECO:0000256" key="3">
    <source>
        <dbReference type="ARBA" id="ARBA00022989"/>
    </source>
</evidence>
<comment type="caution">
    <text evidence="6">The sequence shown here is derived from an EMBL/GenBank/DDBJ whole genome shotgun (WGS) entry which is preliminary data.</text>
</comment>
<dbReference type="EMBL" id="MLHQ01000008">
    <property type="protein sequence ID" value="OOF59678.1"/>
    <property type="molecule type" value="Genomic_DNA"/>
</dbReference>
<dbReference type="PANTHER" id="PTHR12714">
    <property type="entry name" value="PROTEIN-S ISOPRENYLCYSTEINE O-METHYLTRANSFERASE"/>
    <property type="match status" value="1"/>
</dbReference>
<protein>
    <submittedName>
        <fullName evidence="6">Isoprenylcysteine carboxyl methyltransferase</fullName>
    </submittedName>
</protein>
<sequence length="145" mass="17049">MRSLFPPPILCFCIGIGMYFLPLMVSYPRYPFLILACVLCEGFLAITSSWQFYRHKTTIDPQQLNKTTVLVTSGIFRVTRNPMYLSLLIGLIAWALWLGNLAAWIGVVTFIFLINRVQIAQEERYLEEKFGEDYRRYKINVRRWI</sequence>
<keyword evidence="6" id="KW-0489">Methyltransferase</keyword>
<feature type="transmembrane region" description="Helical" evidence="5">
    <location>
        <begin position="83"/>
        <end position="114"/>
    </location>
</feature>
<evidence type="ECO:0000256" key="2">
    <source>
        <dbReference type="ARBA" id="ARBA00022692"/>
    </source>
</evidence>
<name>A0A1V3JSJ6_9PAST</name>
<evidence type="ECO:0000313" key="6">
    <source>
        <dbReference type="EMBL" id="OOF59678.1"/>
    </source>
</evidence>
<feature type="transmembrane region" description="Helical" evidence="5">
    <location>
        <begin position="32"/>
        <end position="53"/>
    </location>
</feature>
<dbReference type="STRING" id="1907939.BKL49_02480"/>
<dbReference type="Proteomes" id="UP000188602">
    <property type="component" value="Unassembled WGS sequence"/>
</dbReference>
<dbReference type="Gene3D" id="1.20.120.1630">
    <property type="match status" value="1"/>
</dbReference>
<dbReference type="PANTHER" id="PTHR12714:SF24">
    <property type="entry name" value="SLR1182 PROTEIN"/>
    <property type="match status" value="1"/>
</dbReference>
<evidence type="ECO:0000256" key="1">
    <source>
        <dbReference type="ARBA" id="ARBA00004127"/>
    </source>
</evidence>
<keyword evidence="2 5" id="KW-0812">Transmembrane</keyword>
<keyword evidence="4 5" id="KW-0472">Membrane</keyword>
<proteinExistence type="predicted"/>
<accession>A0A1V3JSJ6</accession>
<keyword evidence="7" id="KW-1185">Reference proteome</keyword>
<dbReference type="OrthoDB" id="9811969at2"/>